<evidence type="ECO:0000313" key="2">
    <source>
        <dbReference type="Proteomes" id="UP001487740"/>
    </source>
</evidence>
<evidence type="ECO:0000313" key="1">
    <source>
        <dbReference type="EMBL" id="KAK8396434.1"/>
    </source>
</evidence>
<sequence>MLQGPSLSHASLTTAAYRPTRVLQRCPTLYKSELLLSLMYLCVFRVYGNETGIAWSLDSRSPTPRREANTGTGLALEAWSGVPVECQRSARGVRRASEICCACHVSGPIFFDLVSCTEGIVKGAVAVAVAGLVCGAAGQCLDRGVPGAWRPMRR</sequence>
<organism evidence="1 2">
    <name type="scientific">Scylla paramamosain</name>
    <name type="common">Mud crab</name>
    <dbReference type="NCBI Taxonomy" id="85552"/>
    <lineage>
        <taxon>Eukaryota</taxon>
        <taxon>Metazoa</taxon>
        <taxon>Ecdysozoa</taxon>
        <taxon>Arthropoda</taxon>
        <taxon>Crustacea</taxon>
        <taxon>Multicrustacea</taxon>
        <taxon>Malacostraca</taxon>
        <taxon>Eumalacostraca</taxon>
        <taxon>Eucarida</taxon>
        <taxon>Decapoda</taxon>
        <taxon>Pleocyemata</taxon>
        <taxon>Brachyura</taxon>
        <taxon>Eubrachyura</taxon>
        <taxon>Portunoidea</taxon>
        <taxon>Portunidae</taxon>
        <taxon>Portuninae</taxon>
        <taxon>Scylla</taxon>
    </lineage>
</organism>
<protein>
    <submittedName>
        <fullName evidence="1">Uncharacterized protein</fullName>
    </submittedName>
</protein>
<reference evidence="1 2" key="1">
    <citation type="submission" date="2023-03" db="EMBL/GenBank/DDBJ databases">
        <title>High-quality genome of Scylla paramamosain provides insights in environmental adaptation.</title>
        <authorList>
            <person name="Zhang L."/>
        </authorList>
    </citation>
    <scope>NUCLEOTIDE SEQUENCE [LARGE SCALE GENOMIC DNA]</scope>
    <source>
        <strain evidence="1">LZ_2023a</strain>
        <tissue evidence="1">Muscle</tissue>
    </source>
</reference>
<dbReference type="Proteomes" id="UP001487740">
    <property type="component" value="Unassembled WGS sequence"/>
</dbReference>
<comment type="caution">
    <text evidence="1">The sequence shown here is derived from an EMBL/GenBank/DDBJ whole genome shotgun (WGS) entry which is preliminary data.</text>
</comment>
<accession>A0AAW0U8L9</accession>
<keyword evidence="2" id="KW-1185">Reference proteome</keyword>
<proteinExistence type="predicted"/>
<name>A0AAW0U8L9_SCYPA</name>
<gene>
    <name evidence="1" type="ORF">O3P69_005467</name>
</gene>
<dbReference type="AlphaFoldDB" id="A0AAW0U8L9"/>
<dbReference type="EMBL" id="JARAKH010000016">
    <property type="protein sequence ID" value="KAK8396434.1"/>
    <property type="molecule type" value="Genomic_DNA"/>
</dbReference>